<evidence type="ECO:0000313" key="2">
    <source>
        <dbReference type="Proteomes" id="UP001501251"/>
    </source>
</evidence>
<organism evidence="1 2">
    <name type="scientific">Streptosporangium oxazolinicum</name>
    <dbReference type="NCBI Taxonomy" id="909287"/>
    <lineage>
        <taxon>Bacteria</taxon>
        <taxon>Bacillati</taxon>
        <taxon>Actinomycetota</taxon>
        <taxon>Actinomycetes</taxon>
        <taxon>Streptosporangiales</taxon>
        <taxon>Streptosporangiaceae</taxon>
        <taxon>Streptosporangium</taxon>
    </lineage>
</organism>
<comment type="caution">
    <text evidence="1">The sequence shown here is derived from an EMBL/GenBank/DDBJ whole genome shotgun (WGS) entry which is preliminary data.</text>
</comment>
<keyword evidence="2" id="KW-1185">Reference proteome</keyword>
<accession>A0ABP8BLN9</accession>
<proteinExistence type="predicted"/>
<sequence>MATSFVGLGERPIGTITCDGCGATWSDGVAETDGEGLIHRRAYEKAGWRLRRPNAYQAVEVCPGCARSNVD</sequence>
<gene>
    <name evidence="1" type="ORF">GCM10022252_75150</name>
</gene>
<evidence type="ECO:0000313" key="1">
    <source>
        <dbReference type="EMBL" id="GAA4209116.1"/>
    </source>
</evidence>
<protein>
    <submittedName>
        <fullName evidence="1">Uncharacterized protein</fullName>
    </submittedName>
</protein>
<dbReference type="EMBL" id="BAABAQ010000020">
    <property type="protein sequence ID" value="GAA4209116.1"/>
    <property type="molecule type" value="Genomic_DNA"/>
</dbReference>
<dbReference type="Proteomes" id="UP001501251">
    <property type="component" value="Unassembled WGS sequence"/>
</dbReference>
<name>A0ABP8BLN9_9ACTN</name>
<reference evidence="2" key="1">
    <citation type="journal article" date="2019" name="Int. J. Syst. Evol. Microbiol.">
        <title>The Global Catalogue of Microorganisms (GCM) 10K type strain sequencing project: providing services to taxonomists for standard genome sequencing and annotation.</title>
        <authorList>
            <consortium name="The Broad Institute Genomics Platform"/>
            <consortium name="The Broad Institute Genome Sequencing Center for Infectious Disease"/>
            <person name="Wu L."/>
            <person name="Ma J."/>
        </authorList>
    </citation>
    <scope>NUCLEOTIDE SEQUENCE [LARGE SCALE GENOMIC DNA]</scope>
    <source>
        <strain evidence="2">JCM 17388</strain>
    </source>
</reference>